<dbReference type="AlphaFoldDB" id="A0A679IB08"/>
<organism evidence="2 3">
    <name type="scientific">Enterococcus saigonensis</name>
    <dbReference type="NCBI Taxonomy" id="1805431"/>
    <lineage>
        <taxon>Bacteria</taxon>
        <taxon>Bacillati</taxon>
        <taxon>Bacillota</taxon>
        <taxon>Bacilli</taxon>
        <taxon>Lactobacillales</taxon>
        <taxon>Enterococcaceae</taxon>
        <taxon>Enterococcus</taxon>
    </lineage>
</organism>
<evidence type="ECO:0000259" key="1">
    <source>
        <dbReference type="PROSITE" id="PS50943"/>
    </source>
</evidence>
<dbReference type="SMART" id="SM00530">
    <property type="entry name" value="HTH_XRE"/>
    <property type="match status" value="1"/>
</dbReference>
<reference evidence="2 3" key="1">
    <citation type="submission" date="2020-02" db="EMBL/GenBank/DDBJ databases">
        <title>Characterization of vanA genotype vancomycin-resistant Enterococcus saigonensis VE80.</title>
        <authorList>
            <person name="Harada T."/>
            <person name="Motooka D."/>
            <person name="Nakamura S."/>
            <person name="Yamamoto Y."/>
            <person name="Kawahara R."/>
            <person name="Kawatsu K."/>
        </authorList>
    </citation>
    <scope>NUCLEOTIDE SEQUENCE [LARGE SCALE GENOMIC DNA]</scope>
    <source>
        <strain evidence="2 3">VE80</strain>
    </source>
</reference>
<name>A0A679IB08_9ENTE</name>
<dbReference type="CDD" id="cd00093">
    <property type="entry name" value="HTH_XRE"/>
    <property type="match status" value="1"/>
</dbReference>
<dbReference type="EMBL" id="AP022822">
    <property type="protein sequence ID" value="BCA86828.1"/>
    <property type="molecule type" value="Genomic_DNA"/>
</dbReference>
<dbReference type="InterPro" id="IPR001387">
    <property type="entry name" value="Cro/C1-type_HTH"/>
</dbReference>
<evidence type="ECO:0000313" key="2">
    <source>
        <dbReference type="EMBL" id="BCA86828.1"/>
    </source>
</evidence>
<protein>
    <submittedName>
        <fullName evidence="2">Transcriptional regulator</fullName>
    </submittedName>
</protein>
<dbReference type="RefSeq" id="WP_173103907.1">
    <property type="nucleotide sequence ID" value="NZ_AP022822.1"/>
</dbReference>
<dbReference type="PROSITE" id="PS50943">
    <property type="entry name" value="HTH_CROC1"/>
    <property type="match status" value="1"/>
</dbReference>
<feature type="domain" description="HTH cro/C1-type" evidence="1">
    <location>
        <begin position="16"/>
        <end position="70"/>
    </location>
</feature>
<dbReference type="Proteomes" id="UP000502998">
    <property type="component" value="Chromosome"/>
</dbReference>
<dbReference type="KEGG" id="esg:EsVE80_23510"/>
<sequence length="287" mass="32942">MFGLLQPNKEKVGRRLKLIKDEMNISFTEFGSRLGLKKPTISSYVQGYNLAPLDVIEKVAKISGRSVGWFYFGETEEYIADYLTLTGQGELVKEYPDIVKQIKEEFFTGDFKNPGWENEVGYPMEEFIDDCFSDFSPSILDRYIGKIVTQQIDESEKLKNLSDKEKGEAVAFVYQEVMDYVEMSGEVKYGEEEKVIRLVEDSISNLAKRGKIEFSEEYLVGRLVNILDDDAETARIISTLSLNLTGKAFSPLFGGKELIEIFQAMRPALMKLYAEKSRDELYDWFEK</sequence>
<dbReference type="Gene3D" id="1.10.260.40">
    <property type="entry name" value="lambda repressor-like DNA-binding domains"/>
    <property type="match status" value="1"/>
</dbReference>
<gene>
    <name evidence="2" type="ORF">EsVE80_23510</name>
</gene>
<dbReference type="InterPro" id="IPR010982">
    <property type="entry name" value="Lambda_DNA-bd_dom_sf"/>
</dbReference>
<evidence type="ECO:0000313" key="3">
    <source>
        <dbReference type="Proteomes" id="UP000502998"/>
    </source>
</evidence>
<dbReference type="GO" id="GO:0003677">
    <property type="term" value="F:DNA binding"/>
    <property type="evidence" value="ECO:0007669"/>
    <property type="project" value="InterPro"/>
</dbReference>
<proteinExistence type="predicted"/>
<accession>A0A679IB08</accession>
<dbReference type="SUPFAM" id="SSF47413">
    <property type="entry name" value="lambda repressor-like DNA-binding domains"/>
    <property type="match status" value="1"/>
</dbReference>
<dbReference type="GeneID" id="79786800"/>
<keyword evidence="3" id="KW-1185">Reference proteome</keyword>